<comment type="caution">
    <text evidence="2">The sequence shown here is derived from an EMBL/GenBank/DDBJ whole genome shotgun (WGS) entry which is preliminary data.</text>
</comment>
<dbReference type="Pfam" id="PF05940">
    <property type="entry name" value="NnrS"/>
    <property type="match status" value="1"/>
</dbReference>
<feature type="transmembrane region" description="Helical" evidence="1">
    <location>
        <begin position="135"/>
        <end position="156"/>
    </location>
</feature>
<dbReference type="Proteomes" id="UP000190896">
    <property type="component" value="Unassembled WGS sequence"/>
</dbReference>
<dbReference type="InterPro" id="IPR010266">
    <property type="entry name" value="NnrS"/>
</dbReference>
<keyword evidence="1" id="KW-0812">Transmembrane</keyword>
<dbReference type="OrthoDB" id="9770040at2"/>
<evidence type="ECO:0008006" key="4">
    <source>
        <dbReference type="Google" id="ProtNLM"/>
    </source>
</evidence>
<dbReference type="RefSeq" id="WP_078488132.1">
    <property type="nucleotide sequence ID" value="NZ_MPRJ01000094.1"/>
</dbReference>
<keyword evidence="1" id="KW-1133">Transmembrane helix</keyword>
<feature type="transmembrane region" description="Helical" evidence="1">
    <location>
        <begin position="228"/>
        <end position="251"/>
    </location>
</feature>
<evidence type="ECO:0000313" key="3">
    <source>
        <dbReference type="Proteomes" id="UP000190896"/>
    </source>
</evidence>
<proteinExistence type="predicted"/>
<feature type="transmembrane region" description="Helical" evidence="1">
    <location>
        <begin position="48"/>
        <end position="75"/>
    </location>
</feature>
<reference evidence="2 3" key="1">
    <citation type="submission" date="2016-11" db="EMBL/GenBank/DDBJ databases">
        <title>Mixed transmission modes and dynamic genome evolution in an obligate animal-bacterial symbiosis.</title>
        <authorList>
            <person name="Russell S.L."/>
            <person name="Corbett-Detig R.B."/>
            <person name="Cavanaugh C.M."/>
        </authorList>
    </citation>
    <scope>NUCLEOTIDE SEQUENCE [LARGE SCALE GENOMIC DNA]</scope>
    <source>
        <strain evidence="2">Se-Cadez</strain>
    </source>
</reference>
<gene>
    <name evidence="2" type="ORF">BOW51_11395</name>
</gene>
<evidence type="ECO:0000256" key="1">
    <source>
        <dbReference type="SAM" id="Phobius"/>
    </source>
</evidence>
<feature type="transmembrane region" description="Helical" evidence="1">
    <location>
        <begin position="168"/>
        <end position="188"/>
    </location>
</feature>
<feature type="transmembrane region" description="Helical" evidence="1">
    <location>
        <begin position="200"/>
        <end position="222"/>
    </location>
</feature>
<organism evidence="2 3">
    <name type="scientific">Solemya velesiana gill symbiont</name>
    <dbReference type="NCBI Taxonomy" id="1918948"/>
    <lineage>
        <taxon>Bacteria</taxon>
        <taxon>Pseudomonadati</taxon>
        <taxon>Pseudomonadota</taxon>
        <taxon>Gammaproteobacteria</taxon>
        <taxon>sulfur-oxidizing symbionts</taxon>
    </lineage>
</organism>
<accession>A0A1T2KRB8</accession>
<protein>
    <recommendedName>
        <fullName evidence="4">NnrS family protein</fullName>
    </recommendedName>
</protein>
<keyword evidence="3" id="KW-1185">Reference proteome</keyword>
<dbReference type="AlphaFoldDB" id="A0A1T2KRB8"/>
<evidence type="ECO:0000313" key="2">
    <source>
        <dbReference type="EMBL" id="OOZ35382.1"/>
    </source>
</evidence>
<dbReference type="EMBL" id="MPRJ01000094">
    <property type="protein sequence ID" value="OOZ35382.1"/>
    <property type="molecule type" value="Genomic_DNA"/>
</dbReference>
<name>A0A1T2KRB8_9GAMM</name>
<sequence>MLKMFSEPPKPKLTYKGPTLLAMALANLLTHLQSLGIADTGTAGTDMMLYLVMLLVLIISGRIIPAFTGGAILLARPKRYSPMEIATPALVCTLIAFGLVYPAPWLLGILSLLIALAQIIRLSGWHHPNAWRIPILWVLYSGFIWIILGFLMLGLAPLDLFPANHAKHALTTGGIGVLTLGMMSRVSLGHTGRPIISSALVNLSFLLLNLGVAVRVFAPVFAPRYYTLWIQLSGVVWVLCFLTFFLTYLPILTKPRVDGRPG</sequence>
<keyword evidence="1" id="KW-0472">Membrane</keyword>